<gene>
    <name evidence="1" type="ORF">TNCT_643001</name>
</gene>
<accession>A0A8X6HG03</accession>
<comment type="caution">
    <text evidence="1">The sequence shown here is derived from an EMBL/GenBank/DDBJ whole genome shotgun (WGS) entry which is preliminary data.</text>
</comment>
<protein>
    <submittedName>
        <fullName evidence="1">Uncharacterized protein</fullName>
    </submittedName>
</protein>
<evidence type="ECO:0000313" key="2">
    <source>
        <dbReference type="Proteomes" id="UP000887116"/>
    </source>
</evidence>
<dbReference type="Proteomes" id="UP000887116">
    <property type="component" value="Unassembled WGS sequence"/>
</dbReference>
<reference evidence="1" key="1">
    <citation type="submission" date="2020-07" db="EMBL/GenBank/DDBJ databases">
        <title>Multicomponent nature underlies the extraordinary mechanical properties of spider dragline silk.</title>
        <authorList>
            <person name="Kono N."/>
            <person name="Nakamura H."/>
            <person name="Mori M."/>
            <person name="Yoshida Y."/>
            <person name="Ohtoshi R."/>
            <person name="Malay A.D."/>
            <person name="Moran D.A.P."/>
            <person name="Tomita M."/>
            <person name="Numata K."/>
            <person name="Arakawa K."/>
        </authorList>
    </citation>
    <scope>NUCLEOTIDE SEQUENCE</scope>
</reference>
<proteinExistence type="predicted"/>
<keyword evidence="2" id="KW-1185">Reference proteome</keyword>
<dbReference type="AlphaFoldDB" id="A0A8X6HG03"/>
<evidence type="ECO:0000313" key="1">
    <source>
        <dbReference type="EMBL" id="GFR23087.1"/>
    </source>
</evidence>
<dbReference type="EMBL" id="BMAO01008401">
    <property type="protein sequence ID" value="GFR23087.1"/>
    <property type="molecule type" value="Genomic_DNA"/>
</dbReference>
<sequence>MSVDSVSYVEDRFITIDFLFPKSSFSSISNMFTLKTMRERSCLSFSMSACTRGNMYPLNFKRYLKTSQTVDLDNANSPLTFRADFWGLRREGLPNSINCFLQTRSPGAFAFTCMTTFT</sequence>
<name>A0A8X6HG03_TRICU</name>
<organism evidence="1 2">
    <name type="scientific">Trichonephila clavata</name>
    <name type="common">Joro spider</name>
    <name type="synonym">Nephila clavata</name>
    <dbReference type="NCBI Taxonomy" id="2740835"/>
    <lineage>
        <taxon>Eukaryota</taxon>
        <taxon>Metazoa</taxon>
        <taxon>Ecdysozoa</taxon>
        <taxon>Arthropoda</taxon>
        <taxon>Chelicerata</taxon>
        <taxon>Arachnida</taxon>
        <taxon>Araneae</taxon>
        <taxon>Araneomorphae</taxon>
        <taxon>Entelegynae</taxon>
        <taxon>Araneoidea</taxon>
        <taxon>Nephilidae</taxon>
        <taxon>Trichonephila</taxon>
    </lineage>
</organism>